<dbReference type="CDD" id="cd09912">
    <property type="entry name" value="DLP_2"/>
    <property type="match status" value="1"/>
</dbReference>
<feature type="domain" description="G" evidence="2">
    <location>
        <begin position="339"/>
        <end position="462"/>
    </location>
</feature>
<keyword evidence="1" id="KW-0175">Coiled coil</keyword>
<evidence type="ECO:0000256" key="1">
    <source>
        <dbReference type="SAM" id="Coils"/>
    </source>
</evidence>
<dbReference type="AlphaFoldDB" id="A0A0E0L232"/>
<dbReference type="PANTHER" id="PTHR43681">
    <property type="entry name" value="TRANSMEMBRANE GTPASE FZO"/>
    <property type="match status" value="1"/>
</dbReference>
<dbReference type="InterPro" id="IPR013785">
    <property type="entry name" value="Aldolase_TIM"/>
</dbReference>
<dbReference type="GO" id="GO:0005525">
    <property type="term" value="F:GTP binding"/>
    <property type="evidence" value="ECO:0007669"/>
    <property type="project" value="InterPro"/>
</dbReference>
<evidence type="ECO:0000313" key="3">
    <source>
        <dbReference type="EnsemblPlants" id="OPUNC05G13210.1"/>
    </source>
</evidence>
<dbReference type="HOGENOM" id="CLU_014646_0_0_1"/>
<dbReference type="GO" id="GO:1900425">
    <property type="term" value="P:negative regulation of defense response to bacterium"/>
    <property type="evidence" value="ECO:0007669"/>
    <property type="project" value="EnsemblPlants"/>
</dbReference>
<dbReference type="GO" id="GO:0034051">
    <property type="term" value="P:negative regulation of plant-type hypersensitive response"/>
    <property type="evidence" value="ECO:0007669"/>
    <property type="project" value="EnsemblPlants"/>
</dbReference>
<dbReference type="OMA" id="HFWEDVQ"/>
<accession>A0A0E0L232</accession>
<dbReference type="GO" id="GO:0010228">
    <property type="term" value="P:vegetative to reproductive phase transition of meristem"/>
    <property type="evidence" value="ECO:0007669"/>
    <property type="project" value="EnsemblPlants"/>
</dbReference>
<dbReference type="Gene3D" id="3.40.50.300">
    <property type="entry name" value="P-loop containing nucleotide triphosphate hydrolases"/>
    <property type="match status" value="1"/>
</dbReference>
<dbReference type="InterPro" id="IPR051943">
    <property type="entry name" value="TRAFAC_Dynamin-like_GTPase"/>
</dbReference>
<protein>
    <recommendedName>
        <fullName evidence="2">G domain-containing protein</fullName>
    </recommendedName>
</protein>
<dbReference type="eggNOG" id="KOG0448">
    <property type="taxonomic scope" value="Eukaryota"/>
</dbReference>
<dbReference type="InterPro" id="IPR027417">
    <property type="entry name" value="P-loop_NTPase"/>
</dbReference>
<sequence length="917" mass="99778">MFAASTSSTGLLPPRTGLLLLPSRSLLLPRHRHRLRLRDVGAAAATGGGVSGSGGGAASSREPPRTLFPGGFKRPEIQVPALVLRVGADEALASGDAVVAAVARGVGIVVLEAGEEGGGRVYEAALSLKASVGDRAYLLIAERVDVASAVGASGVVLADDDTARSATSSEGADFLIIDTGSDDAFSVTNGVSGTQHVKIPIFSTLSDSQSEGSYSDNTSRLLQSGASGIVMSLAGIQVLADDIIERDFSKVDSTDSVLQANYSSASTLEEADNVTVLTREKAKVAGFTKLDEKVMQLISIEKPILSEAVAVIRKAAPMMEEVELLVDAASRLSEPFLLVTVGEFNSGKSTFINALLGRKYLQEGVVPTTNEIMLLSYSDDDSESAERCERHPDGQYMCYLSAPILKEMNLVDTPGTNVILQRQQRLTEEYVPRADLILFVLSSDRPLTDSEFFTIYEINQKGRIVCLDLSKFLGLVGFLQYVQQWKKKVVFVLNKLDLYRNSNELEEATAFIKENARKLLNTEDVTLFPVSSRSALEAKLLYSKNDGSEHYGEALFNDPRWRNSKFYDLEHYLLSFLDGSTENGKERVRLKLETPIGIADRLLTSCQRLVKLEYEKAIDDLTSIKDLVSGANNYAVKIEADSDSWQRQISSLIARAKGRAISLMESTLQLSNIDLIFTYTLSGGKGTPTKVTSYFQNDILSPSLDDAANLLSEYSIWLSSTNIREANIYVECFHERWGALVAQEQRVAPEKNELVNEEEKLCMKALDGFSASAAAKVFEEEIREVALGTFGGLGVAGLSASLLTSVLTSTLEDLLALALCSAGGFFAISNFPTRRQLAVEKISKAAEKLSSKVDEAIQEDISRSANKLVHFVETISKPYQDACQQKIDWLQGVQGELSAVERKLQTLKVEIQNLHES</sequence>
<dbReference type="Pfam" id="PF01926">
    <property type="entry name" value="MMR_HSR1"/>
    <property type="match status" value="1"/>
</dbReference>
<keyword evidence="4" id="KW-1185">Reference proteome</keyword>
<proteinExistence type="predicted"/>
<reference evidence="3" key="1">
    <citation type="submission" date="2015-04" db="UniProtKB">
        <authorList>
            <consortium name="EnsemblPlants"/>
        </authorList>
    </citation>
    <scope>IDENTIFICATION</scope>
</reference>
<dbReference type="Proteomes" id="UP000026962">
    <property type="component" value="Chromosome 5"/>
</dbReference>
<organism evidence="3">
    <name type="scientific">Oryza punctata</name>
    <name type="common">Red rice</name>
    <dbReference type="NCBI Taxonomy" id="4537"/>
    <lineage>
        <taxon>Eukaryota</taxon>
        <taxon>Viridiplantae</taxon>
        <taxon>Streptophyta</taxon>
        <taxon>Embryophyta</taxon>
        <taxon>Tracheophyta</taxon>
        <taxon>Spermatophyta</taxon>
        <taxon>Magnoliopsida</taxon>
        <taxon>Liliopsida</taxon>
        <taxon>Poales</taxon>
        <taxon>Poaceae</taxon>
        <taxon>BOP clade</taxon>
        <taxon>Oryzoideae</taxon>
        <taxon>Oryzeae</taxon>
        <taxon>Oryzinae</taxon>
        <taxon>Oryza</taxon>
    </lineage>
</organism>
<dbReference type="InterPro" id="IPR006073">
    <property type="entry name" value="GTP-bd"/>
</dbReference>
<dbReference type="PANTHER" id="PTHR43681:SF1">
    <property type="entry name" value="SARCALUMENIN"/>
    <property type="match status" value="1"/>
</dbReference>
<dbReference type="GO" id="GO:0009707">
    <property type="term" value="C:chloroplast outer membrane"/>
    <property type="evidence" value="ECO:0007669"/>
    <property type="project" value="EnsemblPlants"/>
</dbReference>
<dbReference type="EnsemblPlants" id="OPUNC05G13210.1">
    <property type="protein sequence ID" value="OPUNC05G13210.1"/>
    <property type="gene ID" value="OPUNC05G13210"/>
</dbReference>
<dbReference type="GO" id="GO:0010027">
    <property type="term" value="P:thylakoid membrane organization"/>
    <property type="evidence" value="ECO:0007669"/>
    <property type="project" value="EnsemblPlants"/>
</dbReference>
<dbReference type="SUPFAM" id="SSF52540">
    <property type="entry name" value="P-loop containing nucleoside triphosphate hydrolases"/>
    <property type="match status" value="1"/>
</dbReference>
<name>A0A0E0L232_ORYPU</name>
<feature type="coiled-coil region" evidence="1">
    <location>
        <begin position="890"/>
        <end position="917"/>
    </location>
</feature>
<evidence type="ECO:0000313" key="4">
    <source>
        <dbReference type="Proteomes" id="UP000026962"/>
    </source>
</evidence>
<evidence type="ECO:0000259" key="2">
    <source>
        <dbReference type="Pfam" id="PF01926"/>
    </source>
</evidence>
<dbReference type="Gramene" id="OPUNC05G13210.1">
    <property type="protein sequence ID" value="OPUNC05G13210.1"/>
    <property type="gene ID" value="OPUNC05G13210"/>
</dbReference>
<dbReference type="STRING" id="4537.A0A0E0L232"/>
<dbReference type="Gene3D" id="3.20.20.70">
    <property type="entry name" value="Aldolase class I"/>
    <property type="match status" value="1"/>
</dbReference>
<reference evidence="3" key="2">
    <citation type="submission" date="2018-05" db="EMBL/GenBank/DDBJ databases">
        <title>OpunRS2 (Oryza punctata Reference Sequence Version 2).</title>
        <authorList>
            <person name="Zhang J."/>
            <person name="Kudrna D."/>
            <person name="Lee S."/>
            <person name="Talag J."/>
            <person name="Welchert J."/>
            <person name="Wing R.A."/>
        </authorList>
    </citation>
    <scope>NUCLEOTIDE SEQUENCE [LARGE SCALE GENOMIC DNA]</scope>
</reference>